<proteinExistence type="predicted"/>
<dbReference type="SUPFAM" id="SSF54593">
    <property type="entry name" value="Glyoxalase/Bleomycin resistance protein/Dihydroxybiphenyl dioxygenase"/>
    <property type="match status" value="1"/>
</dbReference>
<evidence type="ECO:0000259" key="1">
    <source>
        <dbReference type="PROSITE" id="PS51819"/>
    </source>
</evidence>
<gene>
    <name evidence="2" type="ORF">BL253_12070</name>
</gene>
<protein>
    <submittedName>
        <fullName evidence="2">Glyoxalase</fullName>
    </submittedName>
</protein>
<organism evidence="2 3">
    <name type="scientific">Pseudofrankia asymbiotica</name>
    <dbReference type="NCBI Taxonomy" id="1834516"/>
    <lineage>
        <taxon>Bacteria</taxon>
        <taxon>Bacillati</taxon>
        <taxon>Actinomycetota</taxon>
        <taxon>Actinomycetes</taxon>
        <taxon>Frankiales</taxon>
        <taxon>Frankiaceae</taxon>
        <taxon>Pseudofrankia</taxon>
    </lineage>
</organism>
<dbReference type="PROSITE" id="PS51819">
    <property type="entry name" value="VOC"/>
    <property type="match status" value="1"/>
</dbReference>
<sequence length="155" mass="17194">MRPEDQFHAGVIVEDFEGTLKRLTELFGFEWCDELVNDVAVRIITPDGPVDTTITTRFSYSVNEPRLEVIRPIPGTVWVPADSGVHHLGYWSDDVPADSAALAAQGMPLEVAGIGPDGQPYWAYHRGADGPRIELVSRSIKPGLEQYWAHSRRPA</sequence>
<comment type="caution">
    <text evidence="2">The sequence shown here is derived from an EMBL/GenBank/DDBJ whole genome shotgun (WGS) entry which is preliminary data.</text>
</comment>
<dbReference type="Gene3D" id="3.10.180.10">
    <property type="entry name" value="2,3-Dihydroxybiphenyl 1,2-Dioxygenase, domain 1"/>
    <property type="match status" value="1"/>
</dbReference>
<dbReference type="AlphaFoldDB" id="A0A1V2IEP7"/>
<dbReference type="InterPro" id="IPR037523">
    <property type="entry name" value="VOC_core"/>
</dbReference>
<feature type="domain" description="VOC" evidence="1">
    <location>
        <begin position="3"/>
        <end position="138"/>
    </location>
</feature>
<name>A0A1V2IEP7_9ACTN</name>
<keyword evidence="3" id="KW-1185">Reference proteome</keyword>
<dbReference type="STRING" id="1834516.BL253_12070"/>
<dbReference type="EMBL" id="MOMC01000022">
    <property type="protein sequence ID" value="ONH30911.1"/>
    <property type="molecule type" value="Genomic_DNA"/>
</dbReference>
<accession>A0A1V2IEP7</accession>
<dbReference type="Pfam" id="PF13669">
    <property type="entry name" value="Glyoxalase_4"/>
    <property type="match status" value="1"/>
</dbReference>
<evidence type="ECO:0000313" key="2">
    <source>
        <dbReference type="EMBL" id="ONH30911.1"/>
    </source>
</evidence>
<dbReference type="InterPro" id="IPR029068">
    <property type="entry name" value="Glyas_Bleomycin-R_OHBP_Dase"/>
</dbReference>
<evidence type="ECO:0000313" key="3">
    <source>
        <dbReference type="Proteomes" id="UP000188929"/>
    </source>
</evidence>
<reference evidence="3" key="1">
    <citation type="submission" date="2016-10" db="EMBL/GenBank/DDBJ databases">
        <title>Frankia sp. NRRL B-16386 Genome sequencing.</title>
        <authorList>
            <person name="Ghodhbane-Gtari F."/>
            <person name="Swanson E."/>
            <person name="Gueddou A."/>
            <person name="Hezbri K."/>
            <person name="Ktari K."/>
            <person name="Nouioui I."/>
            <person name="Morris K."/>
            <person name="Simpson S."/>
            <person name="Abebe-Akele F."/>
            <person name="Thomas K."/>
            <person name="Gtari M."/>
            <person name="Tisa L.S."/>
        </authorList>
    </citation>
    <scope>NUCLEOTIDE SEQUENCE [LARGE SCALE GENOMIC DNA]</scope>
    <source>
        <strain evidence="3">NRRL B-16386</strain>
    </source>
</reference>
<dbReference type="Proteomes" id="UP000188929">
    <property type="component" value="Unassembled WGS sequence"/>
</dbReference>